<gene>
    <name evidence="3" type="ORF">SAMN05192542_106149</name>
</gene>
<dbReference type="PANTHER" id="PTHR35936:SF19">
    <property type="entry name" value="AMINO-ACID-BINDING PROTEIN YXEM-RELATED"/>
    <property type="match status" value="1"/>
</dbReference>
<dbReference type="SMART" id="SM00062">
    <property type="entry name" value="PBPb"/>
    <property type="match status" value="1"/>
</dbReference>
<evidence type="ECO:0000256" key="1">
    <source>
        <dbReference type="ARBA" id="ARBA00022729"/>
    </source>
</evidence>
<reference evidence="4" key="1">
    <citation type="submission" date="2016-10" db="EMBL/GenBank/DDBJ databases">
        <authorList>
            <person name="Varghese N."/>
            <person name="Submissions S."/>
        </authorList>
    </citation>
    <scope>NUCLEOTIDE SEQUENCE [LARGE SCALE GENOMIC DNA]</scope>
    <source>
        <strain evidence="4">LMG 26416</strain>
    </source>
</reference>
<dbReference type="RefSeq" id="WP_177197944.1">
    <property type="nucleotide sequence ID" value="NZ_FNSR01000002.1"/>
</dbReference>
<protein>
    <submittedName>
        <fullName evidence="3">Amino acid ABC transporter substrate-binding protein, PAAT family</fullName>
    </submittedName>
</protein>
<proteinExistence type="predicted"/>
<dbReference type="Pfam" id="PF00497">
    <property type="entry name" value="SBP_bac_3"/>
    <property type="match status" value="1"/>
</dbReference>
<evidence type="ECO:0000259" key="2">
    <source>
        <dbReference type="SMART" id="SM00062"/>
    </source>
</evidence>
<accession>A0A1H7NYP7</accession>
<dbReference type="InterPro" id="IPR001638">
    <property type="entry name" value="Solute-binding_3/MltF_N"/>
</dbReference>
<dbReference type="Proteomes" id="UP000199120">
    <property type="component" value="Unassembled WGS sequence"/>
</dbReference>
<dbReference type="AlphaFoldDB" id="A0A1H7NYP7"/>
<dbReference type="Gene3D" id="3.40.190.10">
    <property type="entry name" value="Periplasmic binding protein-like II"/>
    <property type="match status" value="2"/>
</dbReference>
<feature type="domain" description="Solute-binding protein family 3/N-terminal" evidence="2">
    <location>
        <begin position="58"/>
        <end position="287"/>
    </location>
</feature>
<evidence type="ECO:0000313" key="3">
    <source>
        <dbReference type="EMBL" id="SEL28682.1"/>
    </source>
</evidence>
<dbReference type="STRING" id="416943.SAMN05445871_5281"/>
<keyword evidence="1" id="KW-0732">Signal</keyword>
<sequence>MSITFTRPARERGQIRATGRLAPLHRTARAGALIAGLLFGGHAFAQTATPAGMLAPGQFKVGMEITYPPFESYDGDQVVGSDPEFARALGKQLGASTSFVDTRLSGLILGLNARHYDAVISGVYVTPERTAQAQAIPYAQTGAAIMVPAAGKLRPTKPEDLCGLHVGLEQGTTWVNQLQTLSKTYCEPNGKGEITVSEYPSAPEVMQALLSNNVQAQMEIAGAAQALSAKSSGRVIVSSRDLIYPQTLGIYVRKDNKALYDALTKAFDQLKKNGEYGAMLKKYNLAPVASS</sequence>
<name>A0A1H7NYP7_9BURK</name>
<keyword evidence="4" id="KW-1185">Reference proteome</keyword>
<organism evidence="3 4">
    <name type="scientific">Paraburkholderia caballeronis</name>
    <dbReference type="NCBI Taxonomy" id="416943"/>
    <lineage>
        <taxon>Bacteria</taxon>
        <taxon>Pseudomonadati</taxon>
        <taxon>Pseudomonadota</taxon>
        <taxon>Betaproteobacteria</taxon>
        <taxon>Burkholderiales</taxon>
        <taxon>Burkholderiaceae</taxon>
        <taxon>Paraburkholderia</taxon>
    </lineage>
</organism>
<evidence type="ECO:0000313" key="4">
    <source>
        <dbReference type="Proteomes" id="UP000199120"/>
    </source>
</evidence>
<dbReference type="PANTHER" id="PTHR35936">
    <property type="entry name" value="MEMBRANE-BOUND LYTIC MUREIN TRANSGLYCOSYLASE F"/>
    <property type="match status" value="1"/>
</dbReference>
<dbReference type="SUPFAM" id="SSF53850">
    <property type="entry name" value="Periplasmic binding protein-like II"/>
    <property type="match status" value="1"/>
</dbReference>
<dbReference type="EMBL" id="FOAJ01000006">
    <property type="protein sequence ID" value="SEL28682.1"/>
    <property type="molecule type" value="Genomic_DNA"/>
</dbReference>